<dbReference type="SUPFAM" id="SSF55874">
    <property type="entry name" value="ATPase domain of HSP90 chaperone/DNA topoisomerase II/histidine kinase"/>
    <property type="match status" value="1"/>
</dbReference>
<keyword evidence="6" id="KW-0808">Transferase</keyword>
<evidence type="ECO:0000256" key="5">
    <source>
        <dbReference type="ARBA" id="ARBA00022553"/>
    </source>
</evidence>
<keyword evidence="7" id="KW-0812">Transmembrane</keyword>
<evidence type="ECO:0000313" key="16">
    <source>
        <dbReference type="Proteomes" id="UP000183255"/>
    </source>
</evidence>
<dbReference type="SUPFAM" id="SSF158472">
    <property type="entry name" value="HAMP domain-like"/>
    <property type="match status" value="1"/>
</dbReference>
<dbReference type="Proteomes" id="UP000183255">
    <property type="component" value="Unassembled WGS sequence"/>
</dbReference>
<evidence type="ECO:0000259" key="14">
    <source>
        <dbReference type="PROSITE" id="PS50885"/>
    </source>
</evidence>
<keyword evidence="11" id="KW-0472">Membrane</keyword>
<dbReference type="EMBL" id="FNDZ01000001">
    <property type="protein sequence ID" value="SDI14960.1"/>
    <property type="molecule type" value="Genomic_DNA"/>
</dbReference>
<name>A0A1G8I8S2_9CLOT</name>
<feature type="coiled-coil region" evidence="12">
    <location>
        <begin position="335"/>
        <end position="367"/>
    </location>
</feature>
<evidence type="ECO:0000256" key="4">
    <source>
        <dbReference type="ARBA" id="ARBA00022475"/>
    </source>
</evidence>
<evidence type="ECO:0000256" key="8">
    <source>
        <dbReference type="ARBA" id="ARBA00022777"/>
    </source>
</evidence>
<feature type="domain" description="Histidine kinase" evidence="13">
    <location>
        <begin position="457"/>
        <end position="561"/>
    </location>
</feature>
<dbReference type="Gene3D" id="3.30.565.10">
    <property type="entry name" value="Histidine kinase-like ATPase, C-terminal domain"/>
    <property type="match status" value="1"/>
</dbReference>
<keyword evidence="12" id="KW-0175">Coiled coil</keyword>
<accession>A0A1G8I8S2</accession>
<dbReference type="InterPro" id="IPR010559">
    <property type="entry name" value="Sig_transdc_His_kin_internal"/>
</dbReference>
<dbReference type="Pfam" id="PF06580">
    <property type="entry name" value="His_kinase"/>
    <property type="match status" value="1"/>
</dbReference>
<dbReference type="Gene3D" id="3.30.450.20">
    <property type="entry name" value="PAS domain"/>
    <property type="match status" value="1"/>
</dbReference>
<dbReference type="SMART" id="SM00387">
    <property type="entry name" value="HATPase_c"/>
    <property type="match status" value="1"/>
</dbReference>
<dbReference type="Pfam" id="PF02743">
    <property type="entry name" value="dCache_1"/>
    <property type="match status" value="1"/>
</dbReference>
<dbReference type="PANTHER" id="PTHR34220">
    <property type="entry name" value="SENSOR HISTIDINE KINASE YPDA"/>
    <property type="match status" value="1"/>
</dbReference>
<evidence type="ECO:0000256" key="9">
    <source>
        <dbReference type="ARBA" id="ARBA00022989"/>
    </source>
</evidence>
<dbReference type="EC" id="2.7.13.3" evidence="3"/>
<dbReference type="SMART" id="SM00304">
    <property type="entry name" value="HAMP"/>
    <property type="match status" value="1"/>
</dbReference>
<dbReference type="GO" id="GO:0005886">
    <property type="term" value="C:plasma membrane"/>
    <property type="evidence" value="ECO:0007669"/>
    <property type="project" value="UniProtKB-SubCell"/>
</dbReference>
<dbReference type="InterPro" id="IPR003660">
    <property type="entry name" value="HAMP_dom"/>
</dbReference>
<keyword evidence="9" id="KW-1133">Transmembrane helix</keyword>
<protein>
    <recommendedName>
        <fullName evidence="3">histidine kinase</fullName>
        <ecNumber evidence="3">2.7.13.3</ecNumber>
    </recommendedName>
</protein>
<evidence type="ECO:0000256" key="10">
    <source>
        <dbReference type="ARBA" id="ARBA00023012"/>
    </source>
</evidence>
<dbReference type="CDD" id="cd06225">
    <property type="entry name" value="HAMP"/>
    <property type="match status" value="1"/>
</dbReference>
<comment type="subcellular location">
    <subcellularLocation>
        <location evidence="2">Cell membrane</location>
        <topology evidence="2">Multi-pass membrane protein</topology>
    </subcellularLocation>
</comment>
<dbReference type="InterPro" id="IPR005467">
    <property type="entry name" value="His_kinase_dom"/>
</dbReference>
<evidence type="ECO:0000256" key="2">
    <source>
        <dbReference type="ARBA" id="ARBA00004651"/>
    </source>
</evidence>
<evidence type="ECO:0000259" key="13">
    <source>
        <dbReference type="PROSITE" id="PS50109"/>
    </source>
</evidence>
<evidence type="ECO:0000256" key="3">
    <source>
        <dbReference type="ARBA" id="ARBA00012438"/>
    </source>
</evidence>
<dbReference type="GO" id="GO:0000155">
    <property type="term" value="F:phosphorelay sensor kinase activity"/>
    <property type="evidence" value="ECO:0007669"/>
    <property type="project" value="InterPro"/>
</dbReference>
<dbReference type="Pfam" id="PF02518">
    <property type="entry name" value="HATPase_c"/>
    <property type="match status" value="1"/>
</dbReference>
<gene>
    <name evidence="15" type="ORF">SAMN05421804_101798</name>
</gene>
<dbReference type="PANTHER" id="PTHR34220:SF7">
    <property type="entry name" value="SENSOR HISTIDINE KINASE YPDA"/>
    <property type="match status" value="1"/>
</dbReference>
<proteinExistence type="predicted"/>
<evidence type="ECO:0000256" key="7">
    <source>
        <dbReference type="ARBA" id="ARBA00022692"/>
    </source>
</evidence>
<dbReference type="InterPro" id="IPR036890">
    <property type="entry name" value="HATPase_C_sf"/>
</dbReference>
<keyword evidence="10" id="KW-0902">Two-component regulatory system</keyword>
<evidence type="ECO:0000256" key="12">
    <source>
        <dbReference type="SAM" id="Coils"/>
    </source>
</evidence>
<reference evidence="15 16" key="1">
    <citation type="submission" date="2016-10" db="EMBL/GenBank/DDBJ databases">
        <authorList>
            <person name="de Groot N.N."/>
        </authorList>
    </citation>
    <scope>NUCLEOTIDE SEQUENCE [LARGE SCALE GENOMIC DNA]</scope>
    <source>
        <strain evidence="15 16">CGMCC 1.5058</strain>
    </source>
</reference>
<keyword evidence="4" id="KW-1003">Cell membrane</keyword>
<evidence type="ECO:0000256" key="6">
    <source>
        <dbReference type="ARBA" id="ARBA00022679"/>
    </source>
</evidence>
<dbReference type="InterPro" id="IPR033479">
    <property type="entry name" value="dCache_1"/>
</dbReference>
<keyword evidence="5" id="KW-0597">Phosphoprotein</keyword>
<dbReference type="CDD" id="cd12914">
    <property type="entry name" value="PDC1_DGC_like"/>
    <property type="match status" value="1"/>
</dbReference>
<dbReference type="InterPro" id="IPR003594">
    <property type="entry name" value="HATPase_dom"/>
</dbReference>
<keyword evidence="8 15" id="KW-0418">Kinase</keyword>
<evidence type="ECO:0000313" key="15">
    <source>
        <dbReference type="EMBL" id="SDI14960.1"/>
    </source>
</evidence>
<dbReference type="AlphaFoldDB" id="A0A1G8I8S2"/>
<organism evidence="15 16">
    <name type="scientific">Proteiniclasticum ruminis</name>
    <dbReference type="NCBI Taxonomy" id="398199"/>
    <lineage>
        <taxon>Bacteria</taxon>
        <taxon>Bacillati</taxon>
        <taxon>Bacillota</taxon>
        <taxon>Clostridia</taxon>
        <taxon>Eubacteriales</taxon>
        <taxon>Clostridiaceae</taxon>
        <taxon>Proteiniclasticum</taxon>
    </lineage>
</organism>
<dbReference type="Pfam" id="PF00672">
    <property type="entry name" value="HAMP"/>
    <property type="match status" value="1"/>
</dbReference>
<dbReference type="Gene3D" id="6.10.340.10">
    <property type="match status" value="1"/>
</dbReference>
<dbReference type="PROSITE" id="PS50109">
    <property type="entry name" value="HIS_KIN"/>
    <property type="match status" value="1"/>
</dbReference>
<feature type="domain" description="HAMP" evidence="14">
    <location>
        <begin position="295"/>
        <end position="347"/>
    </location>
</feature>
<dbReference type="PROSITE" id="PS50885">
    <property type="entry name" value="HAMP"/>
    <property type="match status" value="1"/>
</dbReference>
<dbReference type="InterPro" id="IPR050640">
    <property type="entry name" value="Bact_2-comp_sensor_kinase"/>
</dbReference>
<sequence>MKLKWKFTLLFTLILTGTFVLSAVFTSYRSYESSRKTTDELSLKLMSSKASEVSGWLSQRIRELHTISRTPTVTAMEETALKEYVTKLSSDMDAYYGNEYGTFGINDFSGLEYITENQTIDVRDRSYFKEMLVTDKPYLFSAPVSSKTDGTPITVLCYGISGEDGSKKGFVAASISLKKLTEITGNLSIYEGKTMIMDRRGMMYTMGAESYPKEILTKIRESIPSDSPSSVVQKAIDENHHAFYAEIPSSPGWYLCTLVENEKLYKEASALSLSLSKVFVTMFGAGILGAFFISSQITRRITNLSVAMDHVQEGDFSSQLPVKGNDEIADLSRHFNSMVKDLKRLMKEVVETQKEKRQRELEILQAQINPHFIYNTLDTLQWKALEYDASDLSELILSLSSFFRVSLSKGKEMIPLREELQHVRSYLDIQKARYEEILTYEIQVDESLYDMSLPKILLQPLVENAIYHGIKPKLSHGKIIIFSQLEGRDLLLKVQDNGVGMTEEQVNQLEEAFEGKRQPVSYGLHNVHQRVRLTYGSPYGLHVESSNQEGTTVTIRLPLGKKEEIYDV</sequence>
<evidence type="ECO:0000256" key="1">
    <source>
        <dbReference type="ARBA" id="ARBA00000085"/>
    </source>
</evidence>
<evidence type="ECO:0000256" key="11">
    <source>
        <dbReference type="ARBA" id="ARBA00023136"/>
    </source>
</evidence>
<comment type="catalytic activity">
    <reaction evidence="1">
        <text>ATP + protein L-histidine = ADP + protein N-phospho-L-histidine.</text>
        <dbReference type="EC" id="2.7.13.3"/>
    </reaction>
</comment>
<dbReference type="RefSeq" id="WP_051651484.1">
    <property type="nucleotide sequence ID" value="NZ_FNDZ01000001.1"/>
</dbReference>